<protein>
    <submittedName>
        <fullName evidence="1">PatU</fullName>
    </submittedName>
</protein>
<gene>
    <name evidence="1" type="ORF">WJM97_03770</name>
</gene>
<name>A0ABZ2UYM1_9CYAN</name>
<accession>A0ABZ2UYM1</accession>
<keyword evidence="2" id="KW-1185">Reference proteome</keyword>
<evidence type="ECO:0000313" key="1">
    <source>
        <dbReference type="EMBL" id="WZB90207.1"/>
    </source>
</evidence>
<reference evidence="1 2" key="1">
    <citation type="submission" date="2024-04" db="EMBL/GenBank/DDBJ databases">
        <title>Okeanomitos corallinicola gen. &amp; sp. nov. (Nostocales, Cyanobacteria), a new toxic marine heterocyst-forming cyanobacterium from a coral reef.</title>
        <authorList>
            <person name="Li H."/>
            <person name="Li R."/>
            <person name="Kang J."/>
            <person name="Hii K.S."/>
            <person name="Mohamed H.F."/>
            <person name="Xu X."/>
            <person name="Luo Z."/>
        </authorList>
    </citation>
    <scope>NUCLEOTIDE SEQUENCE [LARGE SCALE GENOMIC DNA]</scope>
    <source>
        <strain evidence="1 2">TIOX110</strain>
    </source>
</reference>
<evidence type="ECO:0000313" key="2">
    <source>
        <dbReference type="Proteomes" id="UP001483337"/>
    </source>
</evidence>
<dbReference type="Proteomes" id="UP001483337">
    <property type="component" value="Chromosome"/>
</dbReference>
<dbReference type="EMBL" id="CP150886">
    <property type="protein sequence ID" value="WZB90207.1"/>
    <property type="molecule type" value="Genomic_DNA"/>
</dbReference>
<dbReference type="RefSeq" id="WP_353933100.1">
    <property type="nucleotide sequence ID" value="NZ_CP150886.1"/>
</dbReference>
<organism evidence="1 2">
    <name type="scientific">Okeanomitos corallinicola TIOX110</name>
    <dbReference type="NCBI Taxonomy" id="3133117"/>
    <lineage>
        <taxon>Bacteria</taxon>
        <taxon>Bacillati</taxon>
        <taxon>Cyanobacteriota</taxon>
        <taxon>Cyanophyceae</taxon>
        <taxon>Nostocales</taxon>
        <taxon>Aphanizomenonaceae</taxon>
        <taxon>Okeanomitos</taxon>
    </lineage>
</organism>
<proteinExistence type="predicted"/>
<sequence>MPTVQERFQAVIKRRLQIEIQNHPPLFPWESQLVEYPEFVEESSVALVPAWGWLAQQSKLNLPVALPDNIFQQLMEKCQLLLTSSLPLGPKLIQAVESFFPEDYQSINDVAGLVLRTAYRSVDALETMPNLQKDYSDLQPRQQMALSLMAAKQLLENLTLQISLANPVIEQQWQTNAGTLIIRVELQSLGRLLKLRVHSELPTAAVLKLQGNGNQTTAASEDADKVSLELDCPPTNQNYTLAVEFPGLEQQPLLLAINLTV</sequence>